<dbReference type="SUPFAM" id="SSF52540">
    <property type="entry name" value="P-loop containing nucleoside triphosphate hydrolases"/>
    <property type="match status" value="1"/>
</dbReference>
<dbReference type="SUPFAM" id="SSF53167">
    <property type="entry name" value="Purine and uridine phosphorylases"/>
    <property type="match status" value="1"/>
</dbReference>
<evidence type="ECO:0000259" key="1">
    <source>
        <dbReference type="Pfam" id="PF00931"/>
    </source>
</evidence>
<evidence type="ECO:0000259" key="2">
    <source>
        <dbReference type="Pfam" id="PF01048"/>
    </source>
</evidence>
<dbReference type="InterPro" id="IPR053137">
    <property type="entry name" value="NLR-like"/>
</dbReference>
<evidence type="ECO:0000259" key="3">
    <source>
        <dbReference type="Pfam" id="PF25000"/>
    </source>
</evidence>
<reference evidence="4" key="1">
    <citation type="journal article" date="2020" name="Stud. Mycol.">
        <title>101 Dothideomycetes genomes: a test case for predicting lifestyles and emergence of pathogens.</title>
        <authorList>
            <person name="Haridas S."/>
            <person name="Albert R."/>
            <person name="Binder M."/>
            <person name="Bloem J."/>
            <person name="Labutti K."/>
            <person name="Salamov A."/>
            <person name="Andreopoulos B."/>
            <person name="Baker S."/>
            <person name="Barry K."/>
            <person name="Bills G."/>
            <person name="Bluhm B."/>
            <person name="Cannon C."/>
            <person name="Castanera R."/>
            <person name="Culley D."/>
            <person name="Daum C."/>
            <person name="Ezra D."/>
            <person name="Gonzalez J."/>
            <person name="Henrissat B."/>
            <person name="Kuo A."/>
            <person name="Liang C."/>
            <person name="Lipzen A."/>
            <person name="Lutzoni F."/>
            <person name="Magnuson J."/>
            <person name="Mondo S."/>
            <person name="Nolan M."/>
            <person name="Ohm R."/>
            <person name="Pangilinan J."/>
            <person name="Park H.-J."/>
            <person name="Ramirez L."/>
            <person name="Alfaro M."/>
            <person name="Sun H."/>
            <person name="Tritt A."/>
            <person name="Yoshinaga Y."/>
            <person name="Zwiers L.-H."/>
            <person name="Turgeon B."/>
            <person name="Goodwin S."/>
            <person name="Spatafora J."/>
            <person name="Crous P."/>
            <person name="Grigoriev I."/>
        </authorList>
    </citation>
    <scope>NUCLEOTIDE SEQUENCE</scope>
    <source>
        <strain evidence="4">CBS 116435</strain>
    </source>
</reference>
<keyword evidence="5" id="KW-1185">Reference proteome</keyword>
<comment type="caution">
    <text evidence="4">The sequence shown here is derived from an EMBL/GenBank/DDBJ whole genome shotgun (WGS) entry which is preliminary data.</text>
</comment>
<dbReference type="Gene3D" id="3.40.50.1580">
    <property type="entry name" value="Nucleoside phosphorylase domain"/>
    <property type="match status" value="1"/>
</dbReference>
<evidence type="ECO:0000313" key="5">
    <source>
        <dbReference type="Proteomes" id="UP000799441"/>
    </source>
</evidence>
<dbReference type="Proteomes" id="UP000799441">
    <property type="component" value="Unassembled WGS sequence"/>
</dbReference>
<dbReference type="GO" id="GO:0043531">
    <property type="term" value="F:ADP binding"/>
    <property type="evidence" value="ECO:0007669"/>
    <property type="project" value="InterPro"/>
</dbReference>
<dbReference type="EMBL" id="MU003872">
    <property type="protein sequence ID" value="KAF2716488.1"/>
    <property type="molecule type" value="Genomic_DNA"/>
</dbReference>
<protein>
    <submittedName>
        <fullName evidence="4">Purine and uridine phosphorylase</fullName>
    </submittedName>
</protein>
<dbReference type="Gene3D" id="3.40.50.300">
    <property type="entry name" value="P-loop containing nucleotide triphosphate hydrolases"/>
    <property type="match status" value="1"/>
</dbReference>
<gene>
    <name evidence="4" type="ORF">K431DRAFT_341926</name>
</gene>
<dbReference type="InterPro" id="IPR000845">
    <property type="entry name" value="Nucleoside_phosphorylase_d"/>
</dbReference>
<dbReference type="GO" id="GO:0003824">
    <property type="term" value="F:catalytic activity"/>
    <property type="evidence" value="ECO:0007669"/>
    <property type="project" value="InterPro"/>
</dbReference>
<dbReference type="InterPro" id="IPR035994">
    <property type="entry name" value="Nucleoside_phosphorylase_sf"/>
</dbReference>
<dbReference type="OrthoDB" id="674604at2759"/>
<dbReference type="PANTHER" id="PTHR46082:SF6">
    <property type="entry name" value="AAA+ ATPASE DOMAIN-CONTAINING PROTEIN-RELATED"/>
    <property type="match status" value="1"/>
</dbReference>
<dbReference type="AlphaFoldDB" id="A0A9P4UK81"/>
<organism evidence="4 5">
    <name type="scientific">Polychaeton citri CBS 116435</name>
    <dbReference type="NCBI Taxonomy" id="1314669"/>
    <lineage>
        <taxon>Eukaryota</taxon>
        <taxon>Fungi</taxon>
        <taxon>Dikarya</taxon>
        <taxon>Ascomycota</taxon>
        <taxon>Pezizomycotina</taxon>
        <taxon>Dothideomycetes</taxon>
        <taxon>Dothideomycetidae</taxon>
        <taxon>Capnodiales</taxon>
        <taxon>Capnodiaceae</taxon>
        <taxon>Polychaeton</taxon>
    </lineage>
</organism>
<dbReference type="Pfam" id="PF00931">
    <property type="entry name" value="NB-ARC"/>
    <property type="match status" value="1"/>
</dbReference>
<dbReference type="Pfam" id="PF25000">
    <property type="entry name" value="DUF7779"/>
    <property type="match status" value="1"/>
</dbReference>
<dbReference type="InterPro" id="IPR056681">
    <property type="entry name" value="DUF7779"/>
</dbReference>
<dbReference type="PRINTS" id="PR00364">
    <property type="entry name" value="DISEASERSIST"/>
</dbReference>
<feature type="domain" description="NB-ARC" evidence="1">
    <location>
        <begin position="365"/>
        <end position="488"/>
    </location>
</feature>
<accession>A0A9P4UK81</accession>
<dbReference type="GO" id="GO:0009116">
    <property type="term" value="P:nucleoside metabolic process"/>
    <property type="evidence" value="ECO:0007669"/>
    <property type="project" value="InterPro"/>
</dbReference>
<dbReference type="Pfam" id="PF01048">
    <property type="entry name" value="PNP_UDP_1"/>
    <property type="match status" value="1"/>
</dbReference>
<feature type="domain" description="Nucleoside phosphorylase" evidence="2">
    <location>
        <begin position="13"/>
        <end position="290"/>
    </location>
</feature>
<dbReference type="InterPro" id="IPR027417">
    <property type="entry name" value="P-loop_NTPase"/>
</dbReference>
<proteinExistence type="predicted"/>
<dbReference type="PANTHER" id="PTHR46082">
    <property type="entry name" value="ATP/GTP-BINDING PROTEIN-RELATED"/>
    <property type="match status" value="1"/>
</dbReference>
<evidence type="ECO:0000313" key="4">
    <source>
        <dbReference type="EMBL" id="KAF2716488.1"/>
    </source>
</evidence>
<name>A0A9P4UK81_9PEZI</name>
<feature type="domain" description="DUF7779" evidence="3">
    <location>
        <begin position="592"/>
        <end position="676"/>
    </location>
</feature>
<sequence length="738" mass="83005">MTSPSLSLKSYSVGIICALEVEKAAVDAVLDEEHPVLPTAGDENCYTFGRIGAHNVVVACLPAGVMGKASAAVVARDMMRSFPIKIGLLVGICGAVGSEDNDVRLGDVIVSQPDGQHGGVVQWDFGKMEKDGVFRRTGTLDKPPRVLLNALQNLKAKHRRHGNELYEHLQEMIRRYPLMADEFSHPGQDHDVLFKTDYTHMEGSTCSECDLSQQARRQAHRPDDKPRIHYGNIASGDEVVKDAHTRDRIARQERILCFEMEAAGLMDSFPCVVIRGVCDYADSHKNKRWQPYAAATAASYAKELLGVVNPQGVEDLGLACDTRYRIPFSLKGIPLADHFVPRNHESQQLDSFFQPTSQPAQRSYYVVHGLGGIGKTQLCVDFARRHQKTYSAIFWLDGSSRDALQQSLVDAQLRLQHRQNLSSTMNVQDKIDDLFQWLSLSDNNHWLLIFDNVDRDSSTINEDPQAYHIDSFLPQADHGSILVTTRLSRMHRPEASLNLGPASRNVAREMVEAQTSRELDDMELLLEKLGGLPLALIQAGAFLKETNMSVSEYLNYYDKTWSKLMEAQEERPRRDYGDQTMLTTWKISYDRIKAVSPSAAKLLDLWAFLHPGDIWYKLLECLQNVTAGEITIPTWLHDLAADELPFRRCISVLSQYSLITREIDSNGLSIHPVVHSWSSFNIKSLEEKDELCYFALLMVTEVVSTIGSDQRDLGRRLVPHTRAAGHHFLVAHKRKLPH</sequence>
<dbReference type="InterPro" id="IPR002182">
    <property type="entry name" value="NB-ARC"/>
</dbReference>